<dbReference type="AlphaFoldDB" id="A0A846X2Z0"/>
<organism evidence="2 3">
    <name type="scientific">Tsukamurella spumae</name>
    <dbReference type="NCBI Taxonomy" id="44753"/>
    <lineage>
        <taxon>Bacteria</taxon>
        <taxon>Bacillati</taxon>
        <taxon>Actinomycetota</taxon>
        <taxon>Actinomycetes</taxon>
        <taxon>Mycobacteriales</taxon>
        <taxon>Tsukamurellaceae</taxon>
        <taxon>Tsukamurella</taxon>
    </lineage>
</organism>
<sequence>MVTERLRERYRSTTGPVAFLDESYQLDPSEPEGLYYIMTATVVARNVMDRLRTDLDRTAGHRLWHTTEALLQGSAGHKATLAMLRVVAATPNVTFLVHHQKVTPDATGGWNDGGQAREECFRGLAARLSRQVLPTTPDPVNLMVLDKRKYQNQQRFDEQIVKRIRATKIGHRNLQLVQAQPSEEPLLYLPDLVAAAYRRGAITHTNNHTDAALLNTIRTKVGLVSPRAQDGARMMTDDQMRALRRVIDATSASFRPRPAASRVLPPPDARPYRPDPGLPGRGRDGLGR</sequence>
<evidence type="ECO:0000313" key="3">
    <source>
        <dbReference type="Proteomes" id="UP000582646"/>
    </source>
</evidence>
<evidence type="ECO:0008006" key="4">
    <source>
        <dbReference type="Google" id="ProtNLM"/>
    </source>
</evidence>
<dbReference type="EMBL" id="JAAXOQ010000018">
    <property type="protein sequence ID" value="NKY19523.1"/>
    <property type="molecule type" value="Genomic_DNA"/>
</dbReference>
<feature type="region of interest" description="Disordered" evidence="1">
    <location>
        <begin position="249"/>
        <end position="288"/>
    </location>
</feature>
<dbReference type="Proteomes" id="UP000582646">
    <property type="component" value="Unassembled WGS sequence"/>
</dbReference>
<name>A0A846X2Z0_9ACTN</name>
<reference evidence="2 3" key="1">
    <citation type="submission" date="2020-04" db="EMBL/GenBank/DDBJ databases">
        <title>MicrobeNet Type strains.</title>
        <authorList>
            <person name="Nicholson A.C."/>
        </authorList>
    </citation>
    <scope>NUCLEOTIDE SEQUENCE [LARGE SCALE GENOMIC DNA]</scope>
    <source>
        <strain evidence="2 3">DSM 44113</strain>
    </source>
</reference>
<protein>
    <recommendedName>
        <fullName evidence="4">DUF3800 domain-containing protein</fullName>
    </recommendedName>
</protein>
<gene>
    <name evidence="2" type="ORF">HF999_14240</name>
</gene>
<keyword evidence="3" id="KW-1185">Reference proteome</keyword>
<accession>A0A846X2Z0</accession>
<evidence type="ECO:0000313" key="2">
    <source>
        <dbReference type="EMBL" id="NKY19523.1"/>
    </source>
</evidence>
<feature type="compositionally biased region" description="Pro residues" evidence="1">
    <location>
        <begin position="264"/>
        <end position="277"/>
    </location>
</feature>
<proteinExistence type="predicted"/>
<dbReference type="RefSeq" id="WP_168546517.1">
    <property type="nucleotide sequence ID" value="NZ_BAAAKS010000054.1"/>
</dbReference>
<evidence type="ECO:0000256" key="1">
    <source>
        <dbReference type="SAM" id="MobiDB-lite"/>
    </source>
</evidence>
<comment type="caution">
    <text evidence="2">The sequence shown here is derived from an EMBL/GenBank/DDBJ whole genome shotgun (WGS) entry which is preliminary data.</text>
</comment>